<dbReference type="Proteomes" id="UP000186883">
    <property type="component" value="Unassembled WGS sequence"/>
</dbReference>
<accession>A0A154MFZ6</accession>
<evidence type="ECO:0000313" key="4">
    <source>
        <dbReference type="Proteomes" id="UP000076321"/>
    </source>
</evidence>
<keyword evidence="5" id="KW-1185">Reference proteome</keyword>
<feature type="region of interest" description="Disordered" evidence="1">
    <location>
        <begin position="1"/>
        <end position="46"/>
    </location>
</feature>
<dbReference type="EMBL" id="LQCI01000023">
    <property type="protein sequence ID" value="KZB83411.1"/>
    <property type="molecule type" value="Genomic_DNA"/>
</dbReference>
<dbReference type="Proteomes" id="UP000076321">
    <property type="component" value="Unassembled WGS sequence"/>
</dbReference>
<evidence type="ECO:0000313" key="2">
    <source>
        <dbReference type="EMBL" id="KZB83411.1"/>
    </source>
</evidence>
<evidence type="ECO:0000256" key="1">
    <source>
        <dbReference type="SAM" id="MobiDB-lite"/>
    </source>
</evidence>
<gene>
    <name evidence="3" type="ORF">ATP06_0211000</name>
    <name evidence="2" type="ORF">AVL48_04535</name>
</gene>
<feature type="region of interest" description="Disordered" evidence="1">
    <location>
        <begin position="515"/>
        <end position="535"/>
    </location>
</feature>
<organism evidence="2 4">
    <name type="scientific">Amycolatopsis regifaucium</name>
    <dbReference type="NCBI Taxonomy" id="546365"/>
    <lineage>
        <taxon>Bacteria</taxon>
        <taxon>Bacillati</taxon>
        <taxon>Actinomycetota</taxon>
        <taxon>Actinomycetes</taxon>
        <taxon>Pseudonocardiales</taxon>
        <taxon>Pseudonocardiaceae</taxon>
        <taxon>Amycolatopsis</taxon>
    </lineage>
</organism>
<dbReference type="EMBL" id="LOBU02000010">
    <property type="protein sequence ID" value="OKA08875.1"/>
    <property type="molecule type" value="Genomic_DNA"/>
</dbReference>
<reference evidence="2 4" key="1">
    <citation type="submission" date="2015-12" db="EMBL/GenBank/DDBJ databases">
        <title>Amycolatopsis regifaucium genome sequencing and assembly.</title>
        <authorList>
            <person name="Mayilraj S."/>
        </authorList>
    </citation>
    <scope>NUCLEOTIDE SEQUENCE [LARGE SCALE GENOMIC DNA]</scope>
    <source>
        <strain evidence="2 4">GY080</strain>
    </source>
</reference>
<evidence type="ECO:0000313" key="5">
    <source>
        <dbReference type="Proteomes" id="UP000186883"/>
    </source>
</evidence>
<comment type="caution">
    <text evidence="2">The sequence shown here is derived from an EMBL/GenBank/DDBJ whole genome shotgun (WGS) entry which is preliminary data.</text>
</comment>
<evidence type="ECO:0000313" key="3">
    <source>
        <dbReference type="EMBL" id="OKA08875.1"/>
    </source>
</evidence>
<dbReference type="AlphaFoldDB" id="A0A154MFZ6"/>
<proteinExistence type="predicted"/>
<sequence>MNPSSEKDVRFQEPDGLRSKTGDTDVTPSKSHPDSELATSDRSGADAELRVRASQIARLTYKQYETIRDLSIEAGMAAEVAATTALLVADPQDAIAQLKRRRQEVIAPDVTATVLDLDVFTAALVRAPENLRMGGRRYEGDFAMPKYTATKDNKSLSFTLDTFEHAADAMDFYFAELAKTDHEVRETNTYGADIRQHGIRQGGILFPLKLKFSVTEPGLAGWETADCYGRVYFTQDAEGVTAAEVLEWLRNVPTDGRELSSHPLQKRRNALLAIAGKVLSGGAITEGEEIRLRRAVMPRTRMIVSVSVSTPMDEVRRRVVSLQHLDRPTPFSTVTDWQTRAEAVLAWLDEKGLFVHPPDVTSATVKRWLDAPAEAVAKGECHGDDIAMIAIASLLHSPDTKLDRQIGKALRTRGVIGVQRTNARSEVTAHVICRELRGGSSDSVRSSLERVLRWTALRDQEVDMRPISVLLKQAEDELQQEAEARSRGRKPVPGPATRQIAARAAYHLVCGPADKHPLLRRSSHGSGKGEGTESGQVLQKLAATLPGLQQLAQAIFDGRRGFPVRSVETGTAAEDRVDAPREGEVLSEEKLRKLALEKPGIADRTAAQQVADDSKELSELTDQVTAVVEKMGKRTDDDIATAALSYVEDRGWADPENTIPVLKKALERLGYWHEVYRVVNRQRRTDAPATGEA</sequence>
<reference evidence="3 5" key="2">
    <citation type="submission" date="2016-11" db="EMBL/GenBank/DDBJ databases">
        <title>Genome sequencing of Amycolatopsis regifaucium.</title>
        <authorList>
            <person name="Mayilraj S."/>
            <person name="Kaur N."/>
        </authorList>
    </citation>
    <scope>NUCLEOTIDE SEQUENCE [LARGE SCALE GENOMIC DNA]</scope>
    <source>
        <strain evidence="3 5">GY080</strain>
    </source>
</reference>
<name>A0A154MFZ6_9PSEU</name>
<protein>
    <submittedName>
        <fullName evidence="2">Uncharacterized protein</fullName>
    </submittedName>
</protein>
<feature type="compositionally biased region" description="Basic and acidic residues" evidence="1">
    <location>
        <begin position="1"/>
        <end position="23"/>
    </location>
</feature>